<protein>
    <submittedName>
        <fullName evidence="3">Uncharacterized protein</fullName>
    </submittedName>
</protein>
<feature type="transmembrane region" description="Helical" evidence="2">
    <location>
        <begin position="101"/>
        <end position="122"/>
    </location>
</feature>
<keyword evidence="2" id="KW-0812">Transmembrane</keyword>
<feature type="transmembrane region" description="Helical" evidence="2">
    <location>
        <begin position="37"/>
        <end position="56"/>
    </location>
</feature>
<evidence type="ECO:0000256" key="1">
    <source>
        <dbReference type="SAM" id="MobiDB-lite"/>
    </source>
</evidence>
<sequence>MEFAALIEAPLLSTMDAPHCAHERLRSRRRLLPSDKAVLLLLFCGVLALLAFMVAHAQKADKRRTLPWIAVFSPLIIYAVLGLAVLLASRLLLPRSQQPPLLSSVSFGLCALCTLTISLKLAQMAPALQWSIALAPLLALLVLHTLVHVDALCKQSRVNGPPPFLWAHVRAFVQNLLGTCSVLLLLLRLDHPSATTSWWAVAAPWVCALLLECVAGCIGCASLSTSSSPPDGCADPASWLMQYERTVCCSSCTSCLLSALQLCLLLSVCSRLSSTSADGYSLRGSWGEAYTPYELLLLTPLCCCTLCAMCVPRPQSPSPPSHSASETSDKASRSALLGANHVRSDLP</sequence>
<keyword evidence="2" id="KW-0472">Membrane</keyword>
<gene>
    <name evidence="3" type="ORF">CLEP1334_LOCUS16551</name>
</gene>
<name>A0A7S0NYD2_9EUKA</name>
<keyword evidence="2" id="KW-1133">Transmembrane helix</keyword>
<accession>A0A7S0NYD2</accession>
<dbReference type="AlphaFoldDB" id="A0A7S0NYD2"/>
<feature type="transmembrane region" description="Helical" evidence="2">
    <location>
        <begin position="68"/>
        <end position="89"/>
    </location>
</feature>
<evidence type="ECO:0000256" key="2">
    <source>
        <dbReference type="SAM" id="Phobius"/>
    </source>
</evidence>
<organism evidence="3">
    <name type="scientific">Calcidiscus leptoporus</name>
    <dbReference type="NCBI Taxonomy" id="127549"/>
    <lineage>
        <taxon>Eukaryota</taxon>
        <taxon>Haptista</taxon>
        <taxon>Haptophyta</taxon>
        <taxon>Prymnesiophyceae</taxon>
        <taxon>Coccolithales</taxon>
        <taxon>Calcidiscaceae</taxon>
        <taxon>Calcidiscus</taxon>
    </lineage>
</organism>
<feature type="region of interest" description="Disordered" evidence="1">
    <location>
        <begin position="315"/>
        <end position="347"/>
    </location>
</feature>
<feature type="transmembrane region" description="Helical" evidence="2">
    <location>
        <begin position="128"/>
        <end position="152"/>
    </location>
</feature>
<reference evidence="3" key="1">
    <citation type="submission" date="2021-01" db="EMBL/GenBank/DDBJ databases">
        <authorList>
            <person name="Corre E."/>
            <person name="Pelletier E."/>
            <person name="Niang G."/>
            <person name="Scheremetjew M."/>
            <person name="Finn R."/>
            <person name="Kale V."/>
            <person name="Holt S."/>
            <person name="Cochrane G."/>
            <person name="Meng A."/>
            <person name="Brown T."/>
            <person name="Cohen L."/>
        </authorList>
    </citation>
    <scope>NUCLEOTIDE SEQUENCE</scope>
    <source>
        <strain evidence="3">RCC1130</strain>
    </source>
</reference>
<evidence type="ECO:0000313" key="3">
    <source>
        <dbReference type="EMBL" id="CAD8541265.1"/>
    </source>
</evidence>
<dbReference type="EMBL" id="HBER01032893">
    <property type="protein sequence ID" value="CAD8541265.1"/>
    <property type="molecule type" value="Transcribed_RNA"/>
</dbReference>
<proteinExistence type="predicted"/>